<keyword evidence="7" id="KW-0325">Glycoprotein</keyword>
<keyword evidence="6" id="KW-0675">Receptor</keyword>
<dbReference type="Pfam" id="PF00530">
    <property type="entry name" value="SRCR"/>
    <property type="match status" value="1"/>
</dbReference>
<feature type="region of interest" description="Disordered" evidence="10">
    <location>
        <begin position="184"/>
        <end position="338"/>
    </location>
</feature>
<accession>A0A5J5MH91</accession>
<dbReference type="GO" id="GO:0016020">
    <property type="term" value="C:membrane"/>
    <property type="evidence" value="ECO:0007669"/>
    <property type="project" value="InterPro"/>
</dbReference>
<evidence type="ECO:0000256" key="8">
    <source>
        <dbReference type="ARBA" id="ARBA00023278"/>
    </source>
</evidence>
<evidence type="ECO:0000256" key="4">
    <source>
        <dbReference type="ARBA" id="ARBA00023054"/>
    </source>
</evidence>
<dbReference type="EMBL" id="VCEB01000003">
    <property type="protein sequence ID" value="KAB0379520.1"/>
    <property type="molecule type" value="Genomic_DNA"/>
</dbReference>
<sequence>MENEEILKEKEVLASTEDGTALDQTMLSRMETFEVNGPKPKRRNGKNCIMVLVVTYLVLLTVGAGLLLIQVLNLQERLEILEMPHDNNETQAQITQVLTKQERLQQRMDSFIQIPGYILNSFSFPGPPGPRGPPGIKGEAGEQGLGGPGSGGETAGGEDKGADKFLGFLGRKGDMGMKGDMGVMGPPGARGDKGDSGKPGSPGVAGIPGIKGDQGPPGVKGLPGFPGAVGSPGAKGETGSIGPTGPIGPPGVPRRPGVEGVKGSKGDTGLQGQKGTKGESGFPGLAGMKGEKGSPGLGGLKGAPGPSGQKGEPGSRGATGPQGAKGEKGQKGDSSLTVRIIGSRSRGRAEVFYNGAWGTICDDGWENADATVFCRMLGYSSGTAIYNVGAGSGNIWLDDVACRGSESTLWDCNKSNWGSHNCNHSEDAGVSCS</sequence>
<evidence type="ECO:0000313" key="14">
    <source>
        <dbReference type="Proteomes" id="UP000326062"/>
    </source>
</evidence>
<evidence type="ECO:0000256" key="9">
    <source>
        <dbReference type="PROSITE-ProRule" id="PRU00196"/>
    </source>
</evidence>
<comment type="subcellular location">
    <subcellularLocation>
        <location evidence="1">Secreted</location>
        <location evidence="1">Extracellular space</location>
        <location evidence="1">Extracellular matrix</location>
    </subcellularLocation>
</comment>
<dbReference type="SMART" id="SM00202">
    <property type="entry name" value="SR"/>
    <property type="match status" value="1"/>
</dbReference>
<feature type="compositionally biased region" description="Gly residues" evidence="10">
    <location>
        <begin position="293"/>
        <end position="302"/>
    </location>
</feature>
<dbReference type="PANTHER" id="PTHR24023">
    <property type="entry name" value="COLLAGEN ALPHA"/>
    <property type="match status" value="1"/>
</dbReference>
<evidence type="ECO:0000256" key="3">
    <source>
        <dbReference type="ARBA" id="ARBA00022737"/>
    </source>
</evidence>
<protein>
    <recommendedName>
        <fullName evidence="12">SRCR domain-containing protein</fullName>
    </recommendedName>
</protein>
<dbReference type="GO" id="GO:0005615">
    <property type="term" value="C:extracellular space"/>
    <property type="evidence" value="ECO:0007669"/>
    <property type="project" value="TreeGrafter"/>
</dbReference>
<evidence type="ECO:0000256" key="6">
    <source>
        <dbReference type="ARBA" id="ARBA00023170"/>
    </source>
</evidence>
<dbReference type="PANTHER" id="PTHR24023:SF1082">
    <property type="entry name" value="COLLAGEN TRIPLE HELIX REPEAT"/>
    <property type="match status" value="1"/>
</dbReference>
<feature type="disulfide bond" evidence="9">
    <location>
        <begin position="402"/>
        <end position="412"/>
    </location>
</feature>
<evidence type="ECO:0000256" key="1">
    <source>
        <dbReference type="ARBA" id="ARBA00004498"/>
    </source>
</evidence>
<evidence type="ECO:0000256" key="11">
    <source>
        <dbReference type="SAM" id="Phobius"/>
    </source>
</evidence>
<evidence type="ECO:0000256" key="7">
    <source>
        <dbReference type="ARBA" id="ARBA00023180"/>
    </source>
</evidence>
<keyword evidence="11" id="KW-0812">Transmembrane</keyword>
<dbReference type="InterPro" id="IPR001190">
    <property type="entry name" value="SRCR"/>
</dbReference>
<keyword evidence="4" id="KW-0175">Coiled coil</keyword>
<proteinExistence type="predicted"/>
<gene>
    <name evidence="13" type="ORF">FD755_007304</name>
</gene>
<evidence type="ECO:0000259" key="12">
    <source>
        <dbReference type="PROSITE" id="PS50287"/>
    </source>
</evidence>
<feature type="transmembrane region" description="Helical" evidence="11">
    <location>
        <begin position="49"/>
        <end position="72"/>
    </location>
</feature>
<evidence type="ECO:0000256" key="5">
    <source>
        <dbReference type="ARBA" id="ARBA00023157"/>
    </source>
</evidence>
<dbReference type="FunFam" id="3.10.250.10:FF:000011">
    <property type="entry name" value="Scavenger receptor class A member 5"/>
    <property type="match status" value="1"/>
</dbReference>
<dbReference type="PROSITE" id="PS50287">
    <property type="entry name" value="SRCR_2"/>
    <property type="match status" value="1"/>
</dbReference>
<keyword evidence="5 9" id="KW-1015">Disulfide bond</keyword>
<keyword evidence="2" id="KW-0272">Extracellular matrix</keyword>
<dbReference type="Gene3D" id="3.10.250.10">
    <property type="entry name" value="SRCR-like domain"/>
    <property type="match status" value="1"/>
</dbReference>
<reference evidence="13 14" key="1">
    <citation type="submission" date="2019-06" db="EMBL/GenBank/DDBJ databases">
        <title>Discovery of a novel chromosome fission-fusion reversal in muntjac.</title>
        <authorList>
            <person name="Mudd A.B."/>
            <person name="Bredeson J.V."/>
            <person name="Baum R."/>
            <person name="Hockemeyer D."/>
            <person name="Rokhsar D.S."/>
        </authorList>
    </citation>
    <scope>NUCLEOTIDE SEQUENCE [LARGE SCALE GENOMIC DNA]</scope>
    <source>
        <strain evidence="13">UCam_UCB_Mr</strain>
        <tissue evidence="13">Fibroblast cell line</tissue>
    </source>
</reference>
<dbReference type="GO" id="GO:0030198">
    <property type="term" value="P:extracellular matrix organization"/>
    <property type="evidence" value="ECO:0007669"/>
    <property type="project" value="TreeGrafter"/>
</dbReference>
<comment type="caution">
    <text evidence="9">Lacks conserved residue(s) required for the propagation of feature annotation.</text>
</comment>
<keyword evidence="3" id="KW-0677">Repeat</keyword>
<dbReference type="GO" id="GO:0031012">
    <property type="term" value="C:extracellular matrix"/>
    <property type="evidence" value="ECO:0007669"/>
    <property type="project" value="TreeGrafter"/>
</dbReference>
<dbReference type="AlphaFoldDB" id="A0A5J5MH91"/>
<keyword evidence="11" id="KW-0472">Membrane</keyword>
<evidence type="ECO:0000256" key="2">
    <source>
        <dbReference type="ARBA" id="ARBA00022530"/>
    </source>
</evidence>
<feature type="compositionally biased region" description="Gly residues" evidence="10">
    <location>
        <begin position="141"/>
        <end position="155"/>
    </location>
</feature>
<dbReference type="SUPFAM" id="SSF56487">
    <property type="entry name" value="SRCR-like"/>
    <property type="match status" value="1"/>
</dbReference>
<dbReference type="GO" id="GO:0030020">
    <property type="term" value="F:extracellular matrix structural constituent conferring tensile strength"/>
    <property type="evidence" value="ECO:0007669"/>
    <property type="project" value="TreeGrafter"/>
</dbReference>
<dbReference type="PRINTS" id="PR00258">
    <property type="entry name" value="SPERACTRCPTR"/>
</dbReference>
<keyword evidence="8" id="KW-0379">Hydroxylation</keyword>
<name>A0A5J5MH91_MUNRE</name>
<feature type="region of interest" description="Disordered" evidence="10">
    <location>
        <begin position="123"/>
        <end position="163"/>
    </location>
</feature>
<dbReference type="Proteomes" id="UP000326062">
    <property type="component" value="Chromosome 3"/>
</dbReference>
<keyword evidence="11" id="KW-1133">Transmembrane helix</keyword>
<keyword evidence="14" id="KW-1185">Reference proteome</keyword>
<keyword evidence="2" id="KW-0964">Secreted</keyword>
<feature type="domain" description="SRCR" evidence="12">
    <location>
        <begin position="338"/>
        <end position="433"/>
    </location>
</feature>
<dbReference type="InterPro" id="IPR036772">
    <property type="entry name" value="SRCR-like_dom_sf"/>
</dbReference>
<evidence type="ECO:0000313" key="13">
    <source>
        <dbReference type="EMBL" id="KAB0379520.1"/>
    </source>
</evidence>
<dbReference type="InterPro" id="IPR050149">
    <property type="entry name" value="Collagen_superfamily"/>
</dbReference>
<comment type="caution">
    <text evidence="13">The sequence shown here is derived from an EMBL/GenBank/DDBJ whole genome shotgun (WGS) entry which is preliminary data.</text>
</comment>
<organism evidence="13 14">
    <name type="scientific">Muntiacus reevesi</name>
    <name type="common">Reeves' muntjac</name>
    <name type="synonym">Cervus reevesi</name>
    <dbReference type="NCBI Taxonomy" id="9886"/>
    <lineage>
        <taxon>Eukaryota</taxon>
        <taxon>Metazoa</taxon>
        <taxon>Chordata</taxon>
        <taxon>Craniata</taxon>
        <taxon>Vertebrata</taxon>
        <taxon>Euteleostomi</taxon>
        <taxon>Mammalia</taxon>
        <taxon>Eutheria</taxon>
        <taxon>Laurasiatheria</taxon>
        <taxon>Artiodactyla</taxon>
        <taxon>Ruminantia</taxon>
        <taxon>Pecora</taxon>
        <taxon>Cervidae</taxon>
        <taxon>Muntiacinae</taxon>
        <taxon>Muntiacus</taxon>
    </lineage>
</organism>
<evidence type="ECO:0000256" key="10">
    <source>
        <dbReference type="SAM" id="MobiDB-lite"/>
    </source>
</evidence>